<name>F2TCJ3_AJEDA</name>
<dbReference type="HOGENOM" id="CLU_1371854_0_0_1"/>
<proteinExistence type="predicted"/>
<evidence type="ECO:0000313" key="1">
    <source>
        <dbReference type="EMBL" id="EGE80956.2"/>
    </source>
</evidence>
<reference evidence="1" key="1">
    <citation type="submission" date="2010-03" db="EMBL/GenBank/DDBJ databases">
        <title>Annotation of Blastomyces dermatitidis strain ATCC 18188.</title>
        <authorList>
            <consortium name="The Broad Institute Genome Sequencing Platform"/>
            <consortium name="Broad Institute Genome Sequencing Center for Infectious Disease."/>
            <person name="Cuomo C."/>
            <person name="Klein B."/>
            <person name="Sullivan T."/>
            <person name="Heitman J."/>
            <person name="Young S."/>
            <person name="Zeng Q."/>
            <person name="Gargeya S."/>
            <person name="Alvarado L."/>
            <person name="Berlin A.M."/>
            <person name="Chapman S.B."/>
            <person name="Chen Z."/>
            <person name="Freedman E."/>
            <person name="Gellesch M."/>
            <person name="Goldberg J."/>
            <person name="Griggs A."/>
            <person name="Gujja S."/>
            <person name="Heilman E."/>
            <person name="Heiman D."/>
            <person name="Howarth C."/>
            <person name="Mehta T."/>
            <person name="Neiman D."/>
            <person name="Pearson M."/>
            <person name="Roberts A."/>
            <person name="Saif S."/>
            <person name="Shea T."/>
            <person name="Shenoy N."/>
            <person name="Sisk P."/>
            <person name="Stolte C."/>
            <person name="Sykes S."/>
            <person name="White J."/>
            <person name="Yandava C."/>
            <person name="Haas B."/>
            <person name="Nusbaum C."/>
            <person name="Birren B."/>
        </authorList>
    </citation>
    <scope>NUCLEOTIDE SEQUENCE [LARGE SCALE GENOMIC DNA]</scope>
    <source>
        <strain evidence="1">ATCC 18188</strain>
    </source>
</reference>
<dbReference type="Proteomes" id="UP000007802">
    <property type="component" value="Unassembled WGS sequence"/>
</dbReference>
<protein>
    <submittedName>
        <fullName evidence="1">Uncharacterized protein</fullName>
    </submittedName>
</protein>
<dbReference type="AlphaFoldDB" id="F2TCJ3"/>
<accession>F2TCJ3</accession>
<gene>
    <name evidence="1" type="ORF">BDDG_03897</name>
</gene>
<organism evidence="1">
    <name type="scientific">Ajellomyces dermatitidis (strain ATCC 18188 / CBS 674.68)</name>
    <name type="common">Blastomyces dermatitidis</name>
    <dbReference type="NCBI Taxonomy" id="653446"/>
    <lineage>
        <taxon>Eukaryota</taxon>
        <taxon>Fungi</taxon>
        <taxon>Dikarya</taxon>
        <taxon>Ascomycota</taxon>
        <taxon>Pezizomycotina</taxon>
        <taxon>Eurotiomycetes</taxon>
        <taxon>Eurotiomycetidae</taxon>
        <taxon>Onygenales</taxon>
        <taxon>Ajellomycetaceae</taxon>
        <taxon>Blastomyces</taxon>
    </lineage>
</organism>
<dbReference type="EMBL" id="GG749423">
    <property type="protein sequence ID" value="EGE80956.2"/>
    <property type="molecule type" value="Genomic_DNA"/>
</dbReference>
<sequence>MSPTCKIQKCGSNFTGRSVLRQAHRPGPGPSEANFSFLLWTLDTPKRIERAPHAETWKWLLKGYLQFLPLGSLLTGLCHRTSRCELVDHAWSDIEDAFKRWTDADRNSKKKERSFAGRWIELELPRGRRYHGLRQWTRRCRQDIDLPGTMIRQLQQLDTLITNPPRH</sequence>